<name>A0A2G5TYP5_9PELO</name>
<keyword evidence="2" id="KW-1185">Reference proteome</keyword>
<accession>A0A2G5TYP5</accession>
<evidence type="ECO:0000313" key="2">
    <source>
        <dbReference type="Proteomes" id="UP000230233"/>
    </source>
</evidence>
<dbReference type="Proteomes" id="UP000230233">
    <property type="component" value="Chromosome IV"/>
</dbReference>
<organism evidence="1 2">
    <name type="scientific">Caenorhabditis nigoni</name>
    <dbReference type="NCBI Taxonomy" id="1611254"/>
    <lineage>
        <taxon>Eukaryota</taxon>
        <taxon>Metazoa</taxon>
        <taxon>Ecdysozoa</taxon>
        <taxon>Nematoda</taxon>
        <taxon>Chromadorea</taxon>
        <taxon>Rhabditida</taxon>
        <taxon>Rhabditina</taxon>
        <taxon>Rhabditomorpha</taxon>
        <taxon>Rhabditoidea</taxon>
        <taxon>Rhabditidae</taxon>
        <taxon>Peloderinae</taxon>
        <taxon>Caenorhabditis</taxon>
    </lineage>
</organism>
<proteinExistence type="predicted"/>
<comment type="caution">
    <text evidence="1">The sequence shown here is derived from an EMBL/GenBank/DDBJ whole genome shotgun (WGS) entry which is preliminary data.</text>
</comment>
<dbReference type="AlphaFoldDB" id="A0A2G5TYP5"/>
<dbReference type="STRING" id="1611254.A0A2G5TYP5"/>
<gene>
    <name evidence="1" type="primary">Cnig_chr_IV.g12635</name>
    <name evidence="1" type="ORF">B9Z55_012635</name>
</gene>
<evidence type="ECO:0000313" key="1">
    <source>
        <dbReference type="EMBL" id="PIC32221.1"/>
    </source>
</evidence>
<dbReference type="EMBL" id="PDUG01000004">
    <property type="protein sequence ID" value="PIC32221.1"/>
    <property type="molecule type" value="Genomic_DNA"/>
</dbReference>
<protein>
    <recommendedName>
        <fullName evidence="3">CXXC-type domain-containing protein</fullName>
    </recommendedName>
</protein>
<evidence type="ECO:0008006" key="3">
    <source>
        <dbReference type="Google" id="ProtNLM"/>
    </source>
</evidence>
<sequence length="128" mass="15153">MSGTSTKESSEDNEDVWRHRCFKCIRCNERDDCKVCWPCKSGRTCDKRRCFSAKKLYEESCKEQREFGAQKCKISLKIGKIPMKMNKKKSKFWDFCSKILNVILKNLMFWSPKIVNFTKTSRFTPLRG</sequence>
<reference evidence="2" key="1">
    <citation type="submission" date="2017-10" db="EMBL/GenBank/DDBJ databases">
        <title>Rapid genome shrinkage in a self-fertile nematode reveals novel sperm competition proteins.</title>
        <authorList>
            <person name="Yin D."/>
            <person name="Schwarz E.M."/>
            <person name="Thomas C.G."/>
            <person name="Felde R.L."/>
            <person name="Korf I.F."/>
            <person name="Cutter A.D."/>
            <person name="Schartner C.M."/>
            <person name="Ralston E.J."/>
            <person name="Meyer B.J."/>
            <person name="Haag E.S."/>
        </authorList>
    </citation>
    <scope>NUCLEOTIDE SEQUENCE [LARGE SCALE GENOMIC DNA]</scope>
    <source>
        <strain evidence="2">JU1422</strain>
    </source>
</reference>